<dbReference type="Gene3D" id="3.20.20.300">
    <property type="entry name" value="Glycoside hydrolase, family 3, N-terminal domain"/>
    <property type="match status" value="1"/>
</dbReference>
<sequence>MSKQTLLGMLGVVAMYCCTFSAVANQLGADIGQKLMLDIRYFCADGTPADNCRTPVTRLPEPLAKVIQRHNIGGVILFAENIQSVEQVRSLIEQLQTAAAAAGLPPLLIAVDQEGGRVARLPVTATSAFSGNMAIGATYEKHQTHYATAVNTAIAQQLNAVGINVNFAPAVDVNVNPLNPVINVRSYSESPEVVAQLSQAAVSALQSNGIISAMKHFPGHGDTHVDSHTGLPVVEHSRDVVERVDLYPFAMAIAAGDQAAPGMIMTAHIQYPALDNSVFTSVNGEATIVPATLSRRILTGLLREELKYQGVVVTDALDMAGISAYLTPKDALLHTFYAGADIALMPMPLRNANAIAEFDEMLAHINSAISANDKSAVSGVPTSKQMRQSAQRIERLKQCFLQQVSIASSATIEMPKFSRLAEQLAQASLTLVVGDPQFTLAKREALMLIMPDEARCQAQTDALVSREYQVLGCISLANQVVKSTLDDLIASADAVMIGDISPSHSLAEMGGMDDLIVWQNRIDKNEQLAWTNYALAAATKENKTRIFVALRAPYVIEQFAEYVDLAIVTYDYRVLQTEAGRPGGIVFDVIAEFLQGDIRAPGTLPVTLAPAKSPE</sequence>
<dbReference type="RefSeq" id="WP_289366122.1">
    <property type="nucleotide sequence ID" value="NZ_JAUCBP010000011.1"/>
</dbReference>
<evidence type="ECO:0000259" key="7">
    <source>
        <dbReference type="Pfam" id="PF00933"/>
    </source>
</evidence>
<feature type="domain" description="Glycoside hydrolase family 3 N-terminal" evidence="7">
    <location>
        <begin position="61"/>
        <end position="358"/>
    </location>
</feature>
<dbReference type="PANTHER" id="PTHR30480:SF13">
    <property type="entry name" value="BETA-HEXOSAMINIDASE"/>
    <property type="match status" value="1"/>
</dbReference>
<dbReference type="InterPro" id="IPR019800">
    <property type="entry name" value="Glyco_hydro_3_AS"/>
</dbReference>
<evidence type="ECO:0000256" key="3">
    <source>
        <dbReference type="ARBA" id="ARBA00012663"/>
    </source>
</evidence>
<dbReference type="InterPro" id="IPR001764">
    <property type="entry name" value="Glyco_hydro_3_N"/>
</dbReference>
<dbReference type="EC" id="3.2.1.52" evidence="3"/>
<dbReference type="InterPro" id="IPR017853">
    <property type="entry name" value="GH"/>
</dbReference>
<dbReference type="Pfam" id="PF00933">
    <property type="entry name" value="Glyco_hydro_3"/>
    <property type="match status" value="1"/>
</dbReference>
<evidence type="ECO:0000256" key="4">
    <source>
        <dbReference type="ARBA" id="ARBA00022801"/>
    </source>
</evidence>
<evidence type="ECO:0000313" key="9">
    <source>
        <dbReference type="Proteomes" id="UP001234343"/>
    </source>
</evidence>
<evidence type="ECO:0000313" key="8">
    <source>
        <dbReference type="EMBL" id="MDM7861530.1"/>
    </source>
</evidence>
<keyword evidence="4 8" id="KW-0378">Hydrolase</keyword>
<gene>
    <name evidence="8" type="ORF">QTP81_13085</name>
</gene>
<comment type="caution">
    <text evidence="8">The sequence shown here is derived from an EMBL/GenBank/DDBJ whole genome shotgun (WGS) entry which is preliminary data.</text>
</comment>
<dbReference type="PROSITE" id="PS00775">
    <property type="entry name" value="GLYCOSYL_HYDROL_F3"/>
    <property type="match status" value="1"/>
</dbReference>
<proteinExistence type="inferred from homology"/>
<dbReference type="InterPro" id="IPR036962">
    <property type="entry name" value="Glyco_hydro_3_N_sf"/>
</dbReference>
<dbReference type="InterPro" id="IPR036881">
    <property type="entry name" value="Glyco_hydro_3_C_sf"/>
</dbReference>
<keyword evidence="6" id="KW-0732">Signal</keyword>
<feature type="chain" id="PRO_5045526857" description="beta-N-acetylhexosaminidase" evidence="6">
    <location>
        <begin position="25"/>
        <end position="615"/>
    </location>
</feature>
<keyword evidence="5 8" id="KW-0326">Glycosidase</keyword>
<evidence type="ECO:0000256" key="2">
    <source>
        <dbReference type="ARBA" id="ARBA00005336"/>
    </source>
</evidence>
<dbReference type="InterPro" id="IPR050226">
    <property type="entry name" value="NagZ_Beta-hexosaminidase"/>
</dbReference>
<keyword evidence="9" id="KW-1185">Reference proteome</keyword>
<organism evidence="8 9">
    <name type="scientific">Alteromonas arenosi</name>
    <dbReference type="NCBI Taxonomy" id="3055817"/>
    <lineage>
        <taxon>Bacteria</taxon>
        <taxon>Pseudomonadati</taxon>
        <taxon>Pseudomonadota</taxon>
        <taxon>Gammaproteobacteria</taxon>
        <taxon>Alteromonadales</taxon>
        <taxon>Alteromonadaceae</taxon>
        <taxon>Alteromonas/Salinimonas group</taxon>
        <taxon>Alteromonas</taxon>
    </lineage>
</organism>
<comment type="catalytic activity">
    <reaction evidence="1">
        <text>Hydrolysis of terminal non-reducing N-acetyl-D-hexosamine residues in N-acetyl-beta-D-hexosaminides.</text>
        <dbReference type="EC" id="3.2.1.52"/>
    </reaction>
</comment>
<dbReference type="EMBL" id="JAUCBP010000011">
    <property type="protein sequence ID" value="MDM7861530.1"/>
    <property type="molecule type" value="Genomic_DNA"/>
</dbReference>
<comment type="similarity">
    <text evidence="2">Belongs to the glycosyl hydrolase 3 family.</text>
</comment>
<dbReference type="PANTHER" id="PTHR30480">
    <property type="entry name" value="BETA-HEXOSAMINIDASE-RELATED"/>
    <property type="match status" value="1"/>
</dbReference>
<evidence type="ECO:0000256" key="6">
    <source>
        <dbReference type="SAM" id="SignalP"/>
    </source>
</evidence>
<evidence type="ECO:0000256" key="5">
    <source>
        <dbReference type="ARBA" id="ARBA00023295"/>
    </source>
</evidence>
<dbReference type="SUPFAM" id="SSF51445">
    <property type="entry name" value="(Trans)glycosidases"/>
    <property type="match status" value="1"/>
</dbReference>
<reference evidence="8 9" key="1">
    <citation type="submission" date="2023-06" db="EMBL/GenBank/DDBJ databases">
        <title>Alteromonas sp. ASW11-36 isolated from intertidal sand.</title>
        <authorList>
            <person name="Li Y."/>
        </authorList>
    </citation>
    <scope>NUCLEOTIDE SEQUENCE [LARGE SCALE GENOMIC DNA]</scope>
    <source>
        <strain evidence="8 9">ASW11-36</strain>
    </source>
</reference>
<evidence type="ECO:0000256" key="1">
    <source>
        <dbReference type="ARBA" id="ARBA00001231"/>
    </source>
</evidence>
<accession>A0ABT7SZC2</accession>
<dbReference type="GO" id="GO:0016798">
    <property type="term" value="F:hydrolase activity, acting on glycosyl bonds"/>
    <property type="evidence" value="ECO:0007669"/>
    <property type="project" value="UniProtKB-KW"/>
</dbReference>
<dbReference type="Proteomes" id="UP001234343">
    <property type="component" value="Unassembled WGS sequence"/>
</dbReference>
<feature type="signal peptide" evidence="6">
    <location>
        <begin position="1"/>
        <end position="24"/>
    </location>
</feature>
<dbReference type="Gene3D" id="3.40.50.1700">
    <property type="entry name" value="Glycoside hydrolase family 3 C-terminal domain"/>
    <property type="match status" value="1"/>
</dbReference>
<protein>
    <recommendedName>
        <fullName evidence="3">beta-N-acetylhexosaminidase</fullName>
        <ecNumber evidence="3">3.2.1.52</ecNumber>
    </recommendedName>
</protein>
<name>A0ABT7SZC2_9ALTE</name>